<feature type="compositionally biased region" description="Low complexity" evidence="2">
    <location>
        <begin position="26"/>
        <end position="41"/>
    </location>
</feature>
<dbReference type="GO" id="GO:0005737">
    <property type="term" value="C:cytoplasm"/>
    <property type="evidence" value="ECO:0007669"/>
    <property type="project" value="TreeGrafter"/>
</dbReference>
<organism evidence="3 4">
    <name type="scientific">Muntiacus muntjak</name>
    <name type="common">Barking deer</name>
    <name type="synonym">Indian muntjac</name>
    <dbReference type="NCBI Taxonomy" id="9888"/>
    <lineage>
        <taxon>Eukaryota</taxon>
        <taxon>Metazoa</taxon>
        <taxon>Chordata</taxon>
        <taxon>Craniata</taxon>
        <taxon>Vertebrata</taxon>
        <taxon>Euteleostomi</taxon>
        <taxon>Mammalia</taxon>
        <taxon>Eutheria</taxon>
        <taxon>Laurasiatheria</taxon>
        <taxon>Artiodactyla</taxon>
        <taxon>Ruminantia</taxon>
        <taxon>Pecora</taxon>
        <taxon>Cervidae</taxon>
        <taxon>Muntiacinae</taxon>
        <taxon>Muntiacus</taxon>
    </lineage>
</organism>
<feature type="region of interest" description="Disordered" evidence="2">
    <location>
        <begin position="131"/>
        <end position="170"/>
    </location>
</feature>
<evidence type="ECO:0000256" key="1">
    <source>
        <dbReference type="ARBA" id="ARBA00022884"/>
    </source>
</evidence>
<dbReference type="GO" id="GO:0061574">
    <property type="term" value="C:ASAP complex"/>
    <property type="evidence" value="ECO:0007669"/>
    <property type="project" value="TreeGrafter"/>
</dbReference>
<comment type="caution">
    <text evidence="3">The sequence shown here is derived from an EMBL/GenBank/DDBJ whole genome shotgun (WGS) entry which is preliminary data.</text>
</comment>
<dbReference type="PANTHER" id="PTHR15481">
    <property type="entry name" value="RIBONUCLEIC ACID BINDING PROTEIN S1"/>
    <property type="match status" value="1"/>
</dbReference>
<evidence type="ECO:0000313" key="3">
    <source>
        <dbReference type="EMBL" id="KAB0366083.1"/>
    </source>
</evidence>
<name>A0A5N3WXF9_MUNMU</name>
<dbReference type="InterPro" id="IPR035979">
    <property type="entry name" value="RBD_domain_sf"/>
</dbReference>
<proteinExistence type="predicted"/>
<protein>
    <recommendedName>
        <fullName evidence="5">RRM domain-containing protein</fullName>
    </recommendedName>
</protein>
<evidence type="ECO:0000313" key="4">
    <source>
        <dbReference type="Proteomes" id="UP000326458"/>
    </source>
</evidence>
<feature type="compositionally biased region" description="Basic and acidic residues" evidence="2">
    <location>
        <begin position="10"/>
        <end position="19"/>
    </location>
</feature>
<keyword evidence="4" id="KW-1185">Reference proteome</keyword>
<dbReference type="AlphaFoldDB" id="A0A5N3WXF9"/>
<gene>
    <name evidence="3" type="ORF">FD754_010239</name>
</gene>
<feature type="compositionally biased region" description="Low complexity" evidence="2">
    <location>
        <begin position="135"/>
        <end position="147"/>
    </location>
</feature>
<evidence type="ECO:0008006" key="5">
    <source>
        <dbReference type="Google" id="ProtNLM"/>
    </source>
</evidence>
<reference evidence="3 4" key="1">
    <citation type="submission" date="2019-06" db="EMBL/GenBank/DDBJ databases">
        <title>Discovery of a novel chromosome fission-fusion reversal in muntjac.</title>
        <authorList>
            <person name="Mudd A.B."/>
            <person name="Bredeson J.V."/>
            <person name="Baum R."/>
            <person name="Hockemeyer D."/>
            <person name="Rokhsar D.S."/>
        </authorList>
    </citation>
    <scope>NUCLEOTIDE SEQUENCE [LARGE SCALE GENOMIC DNA]</scope>
    <source>
        <strain evidence="3">UTSW_UCB_Mm</strain>
        <tissue evidence="3">Fibroblast cell line</tissue>
    </source>
</reference>
<dbReference type="Proteomes" id="UP000326458">
    <property type="component" value="Unassembled WGS sequence"/>
</dbReference>
<dbReference type="SUPFAM" id="SSF54928">
    <property type="entry name" value="RNA-binding domain, RBD"/>
    <property type="match status" value="1"/>
</dbReference>
<dbReference type="GO" id="GO:0000398">
    <property type="term" value="P:mRNA splicing, via spliceosome"/>
    <property type="evidence" value="ECO:0007669"/>
    <property type="project" value="TreeGrafter"/>
</dbReference>
<dbReference type="GO" id="GO:0005654">
    <property type="term" value="C:nucleoplasm"/>
    <property type="evidence" value="ECO:0007669"/>
    <property type="project" value="TreeGrafter"/>
</dbReference>
<sequence length="170" mass="18738">MNLSGVKKKSLLEAKENNKKSSTRAPSKLGKEGSSGSPSPSQGRQDNRWHSCSISRPPKRDGKGRKRQNPSPKSTKVHNRRLTRNVTKGHIVEMFSTCGKIKMTDMSAERMHPHLGKIDGQKITAAAVLAPWTQPSPRRLSPPRRMLPSPPMGPPCHSLHRRHSSSNSSG</sequence>
<evidence type="ECO:0000256" key="2">
    <source>
        <dbReference type="SAM" id="MobiDB-lite"/>
    </source>
</evidence>
<dbReference type="GO" id="GO:0003723">
    <property type="term" value="F:RNA binding"/>
    <property type="evidence" value="ECO:0007669"/>
    <property type="project" value="UniProtKB-KW"/>
</dbReference>
<dbReference type="PANTHER" id="PTHR15481:SF2">
    <property type="entry name" value="RNA-BINDING PROTEIN WITH SERINE-RICH DOMAIN 1"/>
    <property type="match status" value="1"/>
</dbReference>
<feature type="region of interest" description="Disordered" evidence="2">
    <location>
        <begin position="1"/>
        <end position="88"/>
    </location>
</feature>
<dbReference type="InterPro" id="IPR012677">
    <property type="entry name" value="Nucleotide-bd_a/b_plait_sf"/>
</dbReference>
<dbReference type="Gene3D" id="3.30.70.330">
    <property type="match status" value="1"/>
</dbReference>
<dbReference type="EMBL" id="VCEA01000001">
    <property type="protein sequence ID" value="KAB0366083.1"/>
    <property type="molecule type" value="Genomic_DNA"/>
</dbReference>
<keyword evidence="1" id="KW-0694">RNA-binding</keyword>
<accession>A0A5N3WXF9</accession>